<dbReference type="Gene3D" id="3.40.50.410">
    <property type="entry name" value="von Willebrand factor, type A domain"/>
    <property type="match status" value="1"/>
</dbReference>
<dbReference type="SUPFAM" id="SSF53300">
    <property type="entry name" value="vWA-like"/>
    <property type="match status" value="1"/>
</dbReference>
<dbReference type="InterPro" id="IPR036465">
    <property type="entry name" value="vWFA_dom_sf"/>
</dbReference>
<dbReference type="Proteomes" id="UP000093336">
    <property type="component" value="Unassembled WGS sequence"/>
</dbReference>
<dbReference type="Pfam" id="PF13519">
    <property type="entry name" value="VWA_2"/>
    <property type="match status" value="1"/>
</dbReference>
<feature type="domain" description="VWFA" evidence="1">
    <location>
        <begin position="210"/>
        <end position="395"/>
    </location>
</feature>
<name>A0A0W0UTS8_9GAMM</name>
<dbReference type="EMBL" id="LYOZ01000017">
    <property type="protein sequence ID" value="OCH98144.1"/>
    <property type="molecule type" value="Genomic_DNA"/>
</dbReference>
<protein>
    <submittedName>
        <fullName evidence="2">von Willebrand factor type A domain protein</fullName>
    </submittedName>
</protein>
<gene>
    <name evidence="3" type="ORF">A8135_13380</name>
    <name evidence="2" type="ORF">Ljam_0485</name>
</gene>
<dbReference type="Proteomes" id="UP000054715">
    <property type="component" value="Unassembled WGS sequence"/>
</dbReference>
<accession>A0A0W0UTS8</accession>
<organism evidence="2 4">
    <name type="scientific">Legionella jamestowniensis</name>
    <dbReference type="NCBI Taxonomy" id="455"/>
    <lineage>
        <taxon>Bacteria</taxon>
        <taxon>Pseudomonadati</taxon>
        <taxon>Pseudomonadota</taxon>
        <taxon>Gammaproteobacteria</taxon>
        <taxon>Legionellales</taxon>
        <taxon>Legionellaceae</taxon>
        <taxon>Legionella</taxon>
    </lineage>
</organism>
<dbReference type="EMBL" id="LNYG01000008">
    <property type="protein sequence ID" value="KTD11291.1"/>
    <property type="molecule type" value="Genomic_DNA"/>
</dbReference>
<reference evidence="2 4" key="1">
    <citation type="submission" date="2015-11" db="EMBL/GenBank/DDBJ databases">
        <title>Genomic analysis of 38 Legionella species identifies large and diverse effector repertoires.</title>
        <authorList>
            <person name="Burstein D."/>
            <person name="Amaro F."/>
            <person name="Zusman T."/>
            <person name="Lifshitz Z."/>
            <person name="Cohen O."/>
            <person name="Gilbert J.A."/>
            <person name="Pupko T."/>
            <person name="Shuman H.A."/>
            <person name="Segal G."/>
        </authorList>
    </citation>
    <scope>NUCLEOTIDE SEQUENCE [LARGE SCALE GENOMIC DNA]</scope>
    <source>
        <strain evidence="2 4">JA-26-G1-E2</strain>
    </source>
</reference>
<comment type="caution">
    <text evidence="2">The sequence shown here is derived from an EMBL/GenBank/DDBJ whole genome shotgun (WGS) entry which is preliminary data.</text>
</comment>
<dbReference type="AlphaFoldDB" id="A0A0W0UTS8"/>
<dbReference type="SMART" id="SM00327">
    <property type="entry name" value="VWA"/>
    <property type="match status" value="1"/>
</dbReference>
<dbReference type="PATRIC" id="fig|455.5.peg.513"/>
<keyword evidence="5" id="KW-1185">Reference proteome</keyword>
<sequence>MKHLVNNALRTKNMIELLQAMGLNLVMNQVNCIDERVIFKGVTSKEADNLIKDLQALLENNSVQPAINRVTLAELIIDNIANATCSDSSMLETHRKSCLAVFNVLQMAGIDYAIEEEYLEIQLPSPAYGPLFSSLTYKYMSIEEGKIRFNIKEFLKEHKQELIFIDGKYPLVLAHSNLFENKKIFYAQKKLDEETVEVTPYFFVPNALTPPTYHFVLDTSGSMEGELPKVQKSVIQFAEALFQFQPQAVVHVTQFANNTKKLGSYRKDNFEQLSSEVNSLKAYGGTELFTTALKQLSFIMQSTQHNNVLLFTDGQDEGLNQNYSLEALEKMIATLQQGSPLIPARNKFFIISYHTSQPEILAQLAKAFNSPIIETDTPDFAAALSEKGKLQEWAAARELFTCRLDITGKSSAETKSEEYVCSYDMSGQFTPLAPKQCKNNETLHLTITDGHGQTLLDDKKSLTKNTVVSTLLPGTVDAALQHGMFTPLSPTQVAHTSTTPTLL</sequence>
<dbReference type="OrthoDB" id="5648632at2"/>
<dbReference type="InterPro" id="IPR002035">
    <property type="entry name" value="VWF_A"/>
</dbReference>
<evidence type="ECO:0000313" key="5">
    <source>
        <dbReference type="Proteomes" id="UP000093336"/>
    </source>
</evidence>
<evidence type="ECO:0000313" key="3">
    <source>
        <dbReference type="EMBL" id="OCH98144.1"/>
    </source>
</evidence>
<evidence type="ECO:0000313" key="2">
    <source>
        <dbReference type="EMBL" id="KTD11291.1"/>
    </source>
</evidence>
<dbReference type="RefSeq" id="WP_058448545.1">
    <property type="nucleotide sequence ID" value="NZ_CAAAJF010000004.1"/>
</dbReference>
<evidence type="ECO:0000259" key="1">
    <source>
        <dbReference type="SMART" id="SM00327"/>
    </source>
</evidence>
<evidence type="ECO:0000313" key="4">
    <source>
        <dbReference type="Proteomes" id="UP000054715"/>
    </source>
</evidence>
<dbReference type="CDD" id="cd00198">
    <property type="entry name" value="vWFA"/>
    <property type="match status" value="1"/>
</dbReference>
<reference evidence="3 5" key="2">
    <citation type="submission" date="2016-05" db="EMBL/GenBank/DDBJ databases">
        <authorList>
            <person name="Prochazka B."/>
            <person name="Indra A."/>
            <person name="Hasenberger P."/>
            <person name="Blaschitz M."/>
            <person name="Wagner L."/>
            <person name="Wewalka G."/>
            <person name="Sorschag S."/>
            <person name="Schmid D."/>
            <person name="Ruppitsch W."/>
        </authorList>
    </citation>
    <scope>NUCLEOTIDE SEQUENCE [LARGE SCALE GENOMIC DNA]</scope>
    <source>
        <strain evidence="3 5">974010_12</strain>
    </source>
</reference>
<proteinExistence type="predicted"/>
<dbReference type="STRING" id="455.Ljam_0485"/>